<evidence type="ECO:0000256" key="2">
    <source>
        <dbReference type="ARBA" id="ARBA00022475"/>
    </source>
</evidence>
<evidence type="ECO:0000256" key="3">
    <source>
        <dbReference type="ARBA" id="ARBA00022692"/>
    </source>
</evidence>
<name>F8N980_9BACT</name>
<evidence type="ECO:0000256" key="1">
    <source>
        <dbReference type="ARBA" id="ARBA00004651"/>
    </source>
</evidence>
<feature type="transmembrane region" description="Helical" evidence="6">
    <location>
        <begin position="94"/>
        <end position="113"/>
    </location>
</feature>
<feature type="transmembrane region" description="Helical" evidence="6">
    <location>
        <begin position="185"/>
        <end position="205"/>
    </location>
</feature>
<sequence length="516" mass="58997">MAQQSRVYKSLLNARVSLIYYLLFIVLSFFSRKIFLDSLGADFMGLGGTLSNILGFLSLAEMGVGTAVAYNLYRPIEQGNRKKIEELVSVFGYLYRRIGILILIAGCALSLFIPFIFKKTIFDFSLIYFAFFCILSSSLLGYFINYRQILLTADQKGYVVSVYLQGAGVVKTLLQMFFAYKWGNYYVWIVLELLFSFLGCVVLNYKIRQTYPWLHASVAEGKKVFSQYRYLISFTKQVFVHKIKDFLLNQSDQILIFAFVSLKMVAYYGNYTLVITRVSSMFESALGSFTAGVGNLVAEGNNRRSQEVFWEIVSLRFFIAGFLIFSVYNLIEPFIMLWLGKQYVMDHTILILLLVTVFISQTRGAVDMFNTAFGHYADTWSAWAELILNVGVTLSTAPFLGIAGILLGKIVSTFIIIIVWKPYYLFKVGFRRKMSAYWMQEIRYYLTFVLAISLSTMLFNVIPIDASTSFLKWTLKGVITVPMFIVVYITMLYASTQGTRDLVHRVVGLITKKFSK</sequence>
<dbReference type="EMBL" id="GL945017">
    <property type="protein sequence ID" value="EGN57689.1"/>
    <property type="molecule type" value="Genomic_DNA"/>
</dbReference>
<dbReference type="GO" id="GO:0005886">
    <property type="term" value="C:plasma membrane"/>
    <property type="evidence" value="ECO:0007669"/>
    <property type="project" value="UniProtKB-SubCell"/>
</dbReference>
<dbReference type="AlphaFoldDB" id="F8N980"/>
<feature type="transmembrane region" description="Helical" evidence="6">
    <location>
        <begin position="254"/>
        <end position="274"/>
    </location>
</feature>
<keyword evidence="8" id="KW-1185">Reference proteome</keyword>
<evidence type="ECO:0000256" key="6">
    <source>
        <dbReference type="SAM" id="Phobius"/>
    </source>
</evidence>
<feature type="transmembrane region" description="Helical" evidence="6">
    <location>
        <begin position="125"/>
        <end position="145"/>
    </location>
</feature>
<dbReference type="OrthoDB" id="8609648at2"/>
<keyword evidence="2" id="KW-1003">Cell membrane</keyword>
<keyword evidence="4 6" id="KW-1133">Transmembrane helix</keyword>
<evidence type="ECO:0000256" key="5">
    <source>
        <dbReference type="ARBA" id="ARBA00023136"/>
    </source>
</evidence>
<dbReference type="PANTHER" id="PTHR30250">
    <property type="entry name" value="PST FAMILY PREDICTED COLANIC ACID TRANSPORTER"/>
    <property type="match status" value="1"/>
</dbReference>
<evidence type="ECO:0000256" key="4">
    <source>
        <dbReference type="ARBA" id="ARBA00022989"/>
    </source>
</evidence>
<feature type="transmembrane region" description="Helical" evidence="6">
    <location>
        <begin position="444"/>
        <end position="462"/>
    </location>
</feature>
<feature type="transmembrane region" description="Helical" evidence="6">
    <location>
        <begin position="343"/>
        <end position="360"/>
    </location>
</feature>
<feature type="transmembrane region" description="Helical" evidence="6">
    <location>
        <begin position="50"/>
        <end position="73"/>
    </location>
</feature>
<dbReference type="InterPro" id="IPR050833">
    <property type="entry name" value="Poly_Biosynth_Transport"/>
</dbReference>
<dbReference type="STRING" id="688246.Premu_2304"/>
<feature type="transmembrane region" description="Helical" evidence="6">
    <location>
        <begin position="12"/>
        <end position="30"/>
    </location>
</feature>
<feature type="transmembrane region" description="Helical" evidence="6">
    <location>
        <begin position="399"/>
        <end position="423"/>
    </location>
</feature>
<dbReference type="PANTHER" id="PTHR30250:SF26">
    <property type="entry name" value="PSMA PROTEIN"/>
    <property type="match status" value="1"/>
</dbReference>
<protein>
    <submittedName>
        <fullName evidence="7">Putative flippase</fullName>
    </submittedName>
</protein>
<comment type="subcellular location">
    <subcellularLocation>
        <location evidence="1">Cell membrane</location>
        <topology evidence="1">Multi-pass membrane protein</topology>
    </subcellularLocation>
</comment>
<dbReference type="eggNOG" id="COG2244">
    <property type="taxonomic scope" value="Bacteria"/>
</dbReference>
<evidence type="ECO:0000313" key="8">
    <source>
        <dbReference type="Proteomes" id="UP000002772"/>
    </source>
</evidence>
<feature type="transmembrane region" description="Helical" evidence="6">
    <location>
        <begin position="308"/>
        <end position="331"/>
    </location>
</feature>
<organism evidence="7 8">
    <name type="scientific">Hallella multisaccharivorax DSM 17128</name>
    <dbReference type="NCBI Taxonomy" id="688246"/>
    <lineage>
        <taxon>Bacteria</taxon>
        <taxon>Pseudomonadati</taxon>
        <taxon>Bacteroidota</taxon>
        <taxon>Bacteroidia</taxon>
        <taxon>Bacteroidales</taxon>
        <taxon>Prevotellaceae</taxon>
        <taxon>Hallella</taxon>
    </lineage>
</organism>
<proteinExistence type="predicted"/>
<accession>F8N980</accession>
<dbReference type="Proteomes" id="UP000002772">
    <property type="component" value="Unassembled WGS sequence"/>
</dbReference>
<reference evidence="8" key="1">
    <citation type="journal article" date="2011" name="Stand. Genomic Sci.">
        <title>Non-contiguous finished genome sequence of the opportunistic oral pathogen Prevotella multisaccharivorax type strain (PPPA20).</title>
        <authorList>
            <person name="Pati A."/>
            <person name="Gronow S."/>
            <person name="Lu M."/>
            <person name="Lapidus A."/>
            <person name="Nolan M."/>
            <person name="Lucas S."/>
            <person name="Hammon N."/>
            <person name="Deshpande S."/>
            <person name="Cheng J.F."/>
            <person name="Tapia R."/>
            <person name="Han C."/>
            <person name="Goodwin L."/>
            <person name="Pitluck S."/>
            <person name="Liolios K."/>
            <person name="Pagani I."/>
            <person name="Mavromatis K."/>
            <person name="Mikhailova N."/>
            <person name="Huntemann M."/>
            <person name="Chen A."/>
            <person name="Palaniappan K."/>
            <person name="Land M."/>
            <person name="Hauser L."/>
            <person name="Detter J.C."/>
            <person name="Brambilla E.M."/>
            <person name="Rohde M."/>
            <person name="Goker M."/>
            <person name="Woyke T."/>
            <person name="Bristow J."/>
            <person name="Eisen J.A."/>
            <person name="Markowitz V."/>
            <person name="Hugenholtz P."/>
            <person name="Kyrpides N.C."/>
            <person name="Klenk H.P."/>
            <person name="Ivanova N."/>
        </authorList>
    </citation>
    <scope>NUCLEOTIDE SEQUENCE [LARGE SCALE GENOMIC DNA]</scope>
    <source>
        <strain evidence="8">DSM 17128</strain>
    </source>
</reference>
<dbReference type="RefSeq" id="WP_007575426.1">
    <property type="nucleotide sequence ID" value="NZ_BPTS01000002.1"/>
</dbReference>
<feature type="transmembrane region" description="Helical" evidence="6">
    <location>
        <begin position="157"/>
        <end position="179"/>
    </location>
</feature>
<evidence type="ECO:0000313" key="7">
    <source>
        <dbReference type="EMBL" id="EGN57689.1"/>
    </source>
</evidence>
<feature type="transmembrane region" description="Helical" evidence="6">
    <location>
        <begin position="474"/>
        <end position="495"/>
    </location>
</feature>
<keyword evidence="3 6" id="KW-0812">Transmembrane</keyword>
<keyword evidence="5 6" id="KW-0472">Membrane</keyword>
<gene>
    <name evidence="7" type="ORF">Premu_2304</name>
</gene>
<dbReference type="HOGENOM" id="CLU_040274_1_0_10"/>